<evidence type="ECO:0000256" key="1">
    <source>
        <dbReference type="SAM" id="MobiDB-lite"/>
    </source>
</evidence>
<reference evidence="4" key="2">
    <citation type="submission" date="2019-02" db="EMBL/GenBank/DDBJ databases">
        <title>Opniocepnalus argus Var Kimnra genome.</title>
        <authorList>
            <person name="Zhou C."/>
            <person name="Xiao S."/>
        </authorList>
    </citation>
    <scope>NUCLEOTIDE SEQUENCE [LARGE SCALE GENOMIC DNA]</scope>
</reference>
<feature type="compositionally biased region" description="Polar residues" evidence="1">
    <location>
        <begin position="12"/>
        <end position="27"/>
    </location>
</feature>
<accession>A0A6G1PTT1</accession>
<feature type="compositionally biased region" description="Acidic residues" evidence="1">
    <location>
        <begin position="172"/>
        <end position="183"/>
    </location>
</feature>
<dbReference type="EMBL" id="CM015720">
    <property type="protein sequence ID" value="KAF3693672.1"/>
    <property type="molecule type" value="Genomic_DNA"/>
</dbReference>
<dbReference type="PROSITE" id="PS51361">
    <property type="entry name" value="TENEURIN_N"/>
    <property type="match status" value="1"/>
</dbReference>
<sequence length="201" mass="22114">MDLKDRRHRSLTRGQCSKDSQFNTSTLDTDECRVPTQKSYSSSETLKAFDHEQRLHYGGCVTDLVHHEADEYSRQGGNFTLAELGVCEPAAPPHPAAVPYCPDLGLLQRGYSLSAGSDADSDPEGPLSPERAIQLWAGRGGVKSRRSSGVSSHENSALTLTDSENDNKSDDESAYLDDEEDEDPFGHYVINISSTDIQEYE</sequence>
<feature type="domain" description="Teneurin N-terminal" evidence="2">
    <location>
        <begin position="1"/>
        <end position="201"/>
    </location>
</feature>
<feature type="region of interest" description="Disordered" evidence="1">
    <location>
        <begin position="140"/>
        <end position="201"/>
    </location>
</feature>
<dbReference type="Pfam" id="PF06484">
    <property type="entry name" value="Ten_N"/>
    <property type="match status" value="1"/>
</dbReference>
<feature type="region of interest" description="Disordered" evidence="1">
    <location>
        <begin position="1"/>
        <end position="33"/>
    </location>
</feature>
<dbReference type="GO" id="GO:0016020">
    <property type="term" value="C:membrane"/>
    <property type="evidence" value="ECO:0007669"/>
    <property type="project" value="InterPro"/>
</dbReference>
<dbReference type="InterPro" id="IPR009471">
    <property type="entry name" value="Ten_N"/>
</dbReference>
<evidence type="ECO:0000313" key="4">
    <source>
        <dbReference type="Proteomes" id="UP000503349"/>
    </source>
</evidence>
<dbReference type="GO" id="GO:0007165">
    <property type="term" value="P:signal transduction"/>
    <property type="evidence" value="ECO:0007669"/>
    <property type="project" value="InterPro"/>
</dbReference>
<dbReference type="AlphaFoldDB" id="A0A6G1PTT1"/>
<gene>
    <name evidence="3" type="ORF">EXN66_Car009348</name>
</gene>
<organism evidence="3 4">
    <name type="scientific">Channa argus</name>
    <name type="common">Northern snakehead</name>
    <name type="synonym">Ophicephalus argus</name>
    <dbReference type="NCBI Taxonomy" id="215402"/>
    <lineage>
        <taxon>Eukaryota</taxon>
        <taxon>Metazoa</taxon>
        <taxon>Chordata</taxon>
        <taxon>Craniata</taxon>
        <taxon>Vertebrata</taxon>
        <taxon>Euteleostomi</taxon>
        <taxon>Actinopterygii</taxon>
        <taxon>Neopterygii</taxon>
        <taxon>Teleostei</taxon>
        <taxon>Neoteleostei</taxon>
        <taxon>Acanthomorphata</taxon>
        <taxon>Anabantaria</taxon>
        <taxon>Anabantiformes</taxon>
        <taxon>Channoidei</taxon>
        <taxon>Channidae</taxon>
        <taxon>Channa</taxon>
    </lineage>
</organism>
<evidence type="ECO:0000259" key="2">
    <source>
        <dbReference type="PROSITE" id="PS51361"/>
    </source>
</evidence>
<name>A0A6G1PTT1_CHAAH</name>
<feature type="compositionally biased region" description="Basic residues" evidence="1">
    <location>
        <begin position="1"/>
        <end position="11"/>
    </location>
</feature>
<reference evidence="3 4" key="1">
    <citation type="submission" date="2019-02" db="EMBL/GenBank/DDBJ databases">
        <title>Opniocepnalus argus genome.</title>
        <authorList>
            <person name="Zhou C."/>
            <person name="Xiao S."/>
        </authorList>
    </citation>
    <scope>NUCLEOTIDE SEQUENCE [LARGE SCALE GENOMIC DNA]</scope>
    <source>
        <strain evidence="3">OARG1902GOOAL</strain>
        <tissue evidence="3">Muscle</tissue>
    </source>
</reference>
<protein>
    <submittedName>
        <fullName evidence="3">Teneurin-2</fullName>
    </submittedName>
</protein>
<dbReference type="Proteomes" id="UP000503349">
    <property type="component" value="Chromosome 9"/>
</dbReference>
<evidence type="ECO:0000313" key="3">
    <source>
        <dbReference type="EMBL" id="KAF3693672.1"/>
    </source>
</evidence>
<keyword evidence="4" id="KW-1185">Reference proteome</keyword>
<proteinExistence type="predicted"/>
<feature type="compositionally biased region" description="Polar residues" evidence="1">
    <location>
        <begin position="191"/>
        <end position="201"/>
    </location>
</feature>